<gene>
    <name evidence="1" type="ORF">J2S19_004219</name>
</gene>
<evidence type="ECO:0000313" key="1">
    <source>
        <dbReference type="EMBL" id="MDQ0232897.1"/>
    </source>
</evidence>
<proteinExistence type="predicted"/>
<name>A0ABT9ZM70_9BACI</name>
<comment type="caution">
    <text evidence="1">The sequence shown here is derived from an EMBL/GenBank/DDBJ whole genome shotgun (WGS) entry which is preliminary data.</text>
</comment>
<keyword evidence="2" id="KW-1185">Reference proteome</keyword>
<dbReference type="Proteomes" id="UP001234495">
    <property type="component" value="Unassembled WGS sequence"/>
</dbReference>
<dbReference type="EMBL" id="JAUSUD010000026">
    <property type="protein sequence ID" value="MDQ0232897.1"/>
    <property type="molecule type" value="Genomic_DNA"/>
</dbReference>
<protein>
    <submittedName>
        <fullName evidence="1">Uncharacterized protein</fullName>
    </submittedName>
</protein>
<evidence type="ECO:0000313" key="2">
    <source>
        <dbReference type="Proteomes" id="UP001234495"/>
    </source>
</evidence>
<reference evidence="1 2" key="1">
    <citation type="submission" date="2023-07" db="EMBL/GenBank/DDBJ databases">
        <title>Genomic Encyclopedia of Type Strains, Phase IV (KMG-IV): sequencing the most valuable type-strain genomes for metagenomic binning, comparative biology and taxonomic classification.</title>
        <authorList>
            <person name="Goeker M."/>
        </authorList>
    </citation>
    <scope>NUCLEOTIDE SEQUENCE [LARGE SCALE GENOMIC DNA]</scope>
    <source>
        <strain evidence="1 2">DSM 29005</strain>
    </source>
</reference>
<sequence length="37" mass="4279">MNHGKLKFIGEKKPLFKTTSQLSIEGAYIEYHRGELN</sequence>
<organism evidence="1 2">
    <name type="scientific">Metabacillus malikii</name>
    <dbReference type="NCBI Taxonomy" id="1504265"/>
    <lineage>
        <taxon>Bacteria</taxon>
        <taxon>Bacillati</taxon>
        <taxon>Bacillota</taxon>
        <taxon>Bacilli</taxon>
        <taxon>Bacillales</taxon>
        <taxon>Bacillaceae</taxon>
        <taxon>Metabacillus</taxon>
    </lineage>
</organism>
<accession>A0ABT9ZM70</accession>